<reference evidence="1" key="1">
    <citation type="submission" date="2022-09" db="EMBL/GenBank/DDBJ databases">
        <title>Actin cytoskeleton and complex cell architecture in an #Asgard archaeon.</title>
        <authorList>
            <person name="Ponce Toledo R.I."/>
            <person name="Schleper C."/>
            <person name="Rodrigues Oliveira T."/>
            <person name="Wollweber F."/>
            <person name="Xu J."/>
            <person name="Rittmann S."/>
            <person name="Klingl A."/>
            <person name="Pilhofer M."/>
        </authorList>
    </citation>
    <scope>NUCLEOTIDE SEQUENCE</scope>
    <source>
        <strain evidence="1">B-35</strain>
    </source>
</reference>
<organism evidence="1 2">
    <name type="scientific">Candidatus Lokiarchaeum ossiferum</name>
    <dbReference type="NCBI Taxonomy" id="2951803"/>
    <lineage>
        <taxon>Archaea</taxon>
        <taxon>Promethearchaeati</taxon>
        <taxon>Promethearchaeota</taxon>
        <taxon>Promethearchaeia</taxon>
        <taxon>Promethearchaeales</taxon>
        <taxon>Promethearchaeaceae</taxon>
        <taxon>Candidatus Lokiarchaeum</taxon>
    </lineage>
</organism>
<evidence type="ECO:0000313" key="1">
    <source>
        <dbReference type="EMBL" id="UYP48114.1"/>
    </source>
</evidence>
<keyword evidence="1" id="KW-0378">Hydrolase</keyword>
<dbReference type="Pfam" id="PF04414">
    <property type="entry name" value="tRNA_deacylase"/>
    <property type="match status" value="1"/>
</dbReference>
<dbReference type="PANTHER" id="PTHR34667">
    <property type="entry name" value="D-AMINOACYL-TRNA DEACYLASE"/>
    <property type="match status" value="1"/>
</dbReference>
<dbReference type="Proteomes" id="UP001208689">
    <property type="component" value="Chromosome"/>
</dbReference>
<dbReference type="EC" id="3.1.1.96" evidence="1"/>
<dbReference type="PANTHER" id="PTHR34667:SF1">
    <property type="entry name" value="D-AMINOACYL-TRNA DEACYLASE"/>
    <property type="match status" value="1"/>
</dbReference>
<proteinExistence type="predicted"/>
<protein>
    <submittedName>
        <fullName evidence="1">D-aminoacyl-tRNA deacylase</fullName>
        <ecNumber evidence="1">3.1.1.96</ecNumber>
    </submittedName>
</protein>
<dbReference type="SUPFAM" id="SSF142535">
    <property type="entry name" value="AF0625-like"/>
    <property type="match status" value="1"/>
</dbReference>
<accession>A0ABY6HX56</accession>
<dbReference type="Gene3D" id="3.40.630.50">
    <property type="entry name" value="AF0625-like"/>
    <property type="match status" value="1"/>
</dbReference>
<evidence type="ECO:0000313" key="2">
    <source>
        <dbReference type="Proteomes" id="UP001208689"/>
    </source>
</evidence>
<sequence length="322" mass="36092">MISDMIPSSLHRSTLQITIVTAQDDIASKTIFNALLASYPFEIVSNHPLRHHNSIQSLHCCKLSEGSSSVHFLLINVLEKMTNLDEIISPTEMPGDLLIFASRHQSKSGRPSLMCHTTGNLNEDIAGGGQPFRISIGTGIVLHYFFTLLSQYSTERSFGVPVHHEVDHHGPTEYLQPLVYIEQGSSEDAWKDPIGAKIIADVIMKTGIILTTSHYHGNQWDKKDLKICVGFGGGHYMPSFTPLISLGYSFVHTVPKYKILDLTSTMIEQIQQRTLEPIDFWVLDWKGLKSADKQHLIPLLEQTGIPIKKTKELRKLFPTLPK</sequence>
<keyword evidence="2" id="KW-1185">Reference proteome</keyword>
<dbReference type="EMBL" id="CP104013">
    <property type="protein sequence ID" value="UYP48114.1"/>
    <property type="molecule type" value="Genomic_DNA"/>
</dbReference>
<dbReference type="InterPro" id="IPR007508">
    <property type="entry name" value="DtdA"/>
</dbReference>
<name>A0ABY6HX56_9ARCH</name>
<dbReference type="Gene3D" id="3.40.50.10700">
    <property type="entry name" value="AF0625-like"/>
    <property type="match status" value="1"/>
</dbReference>
<gene>
    <name evidence="1" type="ORF">NEF87_004399</name>
</gene>
<dbReference type="GO" id="GO:0051499">
    <property type="term" value="F:D-aminoacyl-tRNA deacylase activity"/>
    <property type="evidence" value="ECO:0007669"/>
    <property type="project" value="UniProtKB-EC"/>
</dbReference>